<protein>
    <submittedName>
        <fullName evidence="2">Glutathione S-transferase N-terminal domain-containing protein</fullName>
    </submittedName>
</protein>
<dbReference type="PANTHER" id="PTHR45288">
    <property type="entry name" value="THIOREDOXIN FAMILY PROTEIN"/>
    <property type="match status" value="1"/>
</dbReference>
<dbReference type="PROSITE" id="PS50404">
    <property type="entry name" value="GST_NTER"/>
    <property type="match status" value="1"/>
</dbReference>
<dbReference type="Proteomes" id="UP000664554">
    <property type="component" value="Unassembled WGS sequence"/>
</dbReference>
<dbReference type="EMBL" id="JAGBKM010000004">
    <property type="protein sequence ID" value="MBO1530371.1"/>
    <property type="molecule type" value="Genomic_DNA"/>
</dbReference>
<evidence type="ECO:0000313" key="2">
    <source>
        <dbReference type="EMBL" id="MBO1530371.1"/>
    </source>
</evidence>
<dbReference type="RefSeq" id="WP_207990123.1">
    <property type="nucleotide sequence ID" value="NZ_JAGBKM010000004.1"/>
</dbReference>
<dbReference type="Pfam" id="PF13417">
    <property type="entry name" value="GST_N_3"/>
    <property type="match status" value="1"/>
</dbReference>
<proteinExistence type="predicted"/>
<dbReference type="PROSITE" id="PS51354">
    <property type="entry name" value="GLUTAREDOXIN_2"/>
    <property type="match status" value="1"/>
</dbReference>
<keyword evidence="3" id="KW-1185">Reference proteome</keyword>
<dbReference type="InterPro" id="IPR004045">
    <property type="entry name" value="Glutathione_S-Trfase_N"/>
</dbReference>
<organism evidence="2 3">
    <name type="scientific">Psychrobacter coccoides</name>
    <dbReference type="NCBI Taxonomy" id="2818440"/>
    <lineage>
        <taxon>Bacteria</taxon>
        <taxon>Pseudomonadati</taxon>
        <taxon>Pseudomonadota</taxon>
        <taxon>Gammaproteobacteria</taxon>
        <taxon>Moraxellales</taxon>
        <taxon>Moraxellaceae</taxon>
        <taxon>Psychrobacter</taxon>
    </lineage>
</organism>
<gene>
    <name evidence="2" type="ORF">J3492_03980</name>
</gene>
<accession>A0ABS3NMD6</accession>
<dbReference type="SUPFAM" id="SSF52833">
    <property type="entry name" value="Thioredoxin-like"/>
    <property type="match status" value="1"/>
</dbReference>
<dbReference type="PANTHER" id="PTHR45288:SF2">
    <property type="entry name" value="THIOREDOXIN FAMILY PROTEIN"/>
    <property type="match status" value="1"/>
</dbReference>
<evidence type="ECO:0000259" key="1">
    <source>
        <dbReference type="PROSITE" id="PS50404"/>
    </source>
</evidence>
<comment type="caution">
    <text evidence="2">The sequence shown here is derived from an EMBL/GenBank/DDBJ whole genome shotgun (WGS) entry which is preliminary data.</text>
</comment>
<sequence length="121" mass="13805">MLISIIRAGLGRIIAGLNILTQGAAMKRTPEVQAKVNEACKDLSLYQFQLCPFCVKVRRHMHKLNLPIELRDAKDNAQFRSELAENGGKIKVPCLRIDEGDNIKWMYESDDIIAYLQQRFS</sequence>
<name>A0ABS3NMD6_9GAMM</name>
<dbReference type="Gene3D" id="3.40.30.10">
    <property type="entry name" value="Glutaredoxin"/>
    <property type="match status" value="1"/>
</dbReference>
<feature type="domain" description="GST N-terminal" evidence="1">
    <location>
        <begin position="41"/>
        <end position="121"/>
    </location>
</feature>
<reference evidence="2 3" key="1">
    <citation type="submission" date="2021-03" db="EMBL/GenBank/DDBJ databases">
        <authorList>
            <person name="Shang D.-D."/>
            <person name="Du Z.-J."/>
            <person name="Chen G.-J."/>
        </authorList>
    </citation>
    <scope>NUCLEOTIDE SEQUENCE [LARGE SCALE GENOMIC DNA]</scope>
    <source>
        <strain evidence="2 3">F1192</strain>
    </source>
</reference>
<evidence type="ECO:0000313" key="3">
    <source>
        <dbReference type="Proteomes" id="UP000664554"/>
    </source>
</evidence>
<dbReference type="InterPro" id="IPR036249">
    <property type="entry name" value="Thioredoxin-like_sf"/>
</dbReference>